<organism evidence="2">
    <name type="scientific">Opuntia streptacantha</name>
    <name type="common">Prickly pear cactus</name>
    <name type="synonym">Opuntia cardona</name>
    <dbReference type="NCBI Taxonomy" id="393608"/>
    <lineage>
        <taxon>Eukaryota</taxon>
        <taxon>Viridiplantae</taxon>
        <taxon>Streptophyta</taxon>
        <taxon>Embryophyta</taxon>
        <taxon>Tracheophyta</taxon>
        <taxon>Spermatophyta</taxon>
        <taxon>Magnoliopsida</taxon>
        <taxon>eudicotyledons</taxon>
        <taxon>Gunneridae</taxon>
        <taxon>Pentapetalae</taxon>
        <taxon>Caryophyllales</taxon>
        <taxon>Cactineae</taxon>
        <taxon>Cactaceae</taxon>
        <taxon>Opuntioideae</taxon>
        <taxon>Opuntia</taxon>
    </lineage>
</organism>
<dbReference type="Pfam" id="PF24068">
    <property type="entry name" value="TPD1_C"/>
    <property type="match status" value="1"/>
</dbReference>
<evidence type="ECO:0008006" key="3">
    <source>
        <dbReference type="Google" id="ProtNLM"/>
    </source>
</evidence>
<name>A0A7C9A0I1_OPUST</name>
<protein>
    <recommendedName>
        <fullName evidence="3">TPD1 protein</fullName>
    </recommendedName>
</protein>
<dbReference type="InterPro" id="IPR040361">
    <property type="entry name" value="TPD1"/>
</dbReference>
<dbReference type="GO" id="GO:0001709">
    <property type="term" value="P:cell fate determination"/>
    <property type="evidence" value="ECO:0007669"/>
    <property type="project" value="TreeGrafter"/>
</dbReference>
<sequence>MMISKANVIGPSNNSPFSTRKLLPPPIYVNRAGEEESCSSDDIEIEQGPLATLPDGIPTYIVQILNVCISGCTISDIHISCGWFSSATLVDPNIFKRVSYDDCLVNAGEPLAAGQSLTFQYANTRSYPLSVSSVAC</sequence>
<dbReference type="EMBL" id="GISG01185458">
    <property type="protein sequence ID" value="MBA4654911.1"/>
    <property type="molecule type" value="Transcribed_RNA"/>
</dbReference>
<reference evidence="2" key="2">
    <citation type="submission" date="2020-07" db="EMBL/GenBank/DDBJ databases">
        <authorList>
            <person name="Vera ALvarez R."/>
            <person name="Arias-Moreno D.M."/>
            <person name="Jimenez-Jacinto V."/>
            <person name="Jimenez-Bremont J.F."/>
            <person name="Swaminathan K."/>
            <person name="Moose S.P."/>
            <person name="Guerrero-Gonzalez M.L."/>
            <person name="Marino-Ramirez L."/>
            <person name="Landsman D."/>
            <person name="Rodriguez-Kessler M."/>
            <person name="Delgado-Sanchez P."/>
        </authorList>
    </citation>
    <scope>NUCLEOTIDE SEQUENCE</scope>
    <source>
        <tissue evidence="2">Cladode</tissue>
    </source>
</reference>
<proteinExistence type="predicted"/>
<evidence type="ECO:0000256" key="1">
    <source>
        <dbReference type="ARBA" id="ARBA00022729"/>
    </source>
</evidence>
<reference evidence="2" key="1">
    <citation type="journal article" date="2013" name="J. Plant Res.">
        <title>Effect of fungi and light on seed germination of three Opuntia species from semiarid lands of central Mexico.</title>
        <authorList>
            <person name="Delgado-Sanchez P."/>
            <person name="Jimenez-Bremont J.F."/>
            <person name="Guerrero-Gonzalez Mde L."/>
            <person name="Flores J."/>
        </authorList>
    </citation>
    <scope>NUCLEOTIDE SEQUENCE</scope>
    <source>
        <tissue evidence="2">Cladode</tissue>
    </source>
</reference>
<accession>A0A7C9A0I1</accession>
<evidence type="ECO:0000313" key="2">
    <source>
        <dbReference type="EMBL" id="MBA4654911.1"/>
    </source>
</evidence>
<dbReference type="PANTHER" id="PTHR33184:SF67">
    <property type="entry name" value="PROTEIN TAPETUM DETERMINANT 1"/>
    <property type="match status" value="1"/>
</dbReference>
<dbReference type="PANTHER" id="PTHR33184">
    <property type="entry name" value="PROTEIN TAPETUM DETERMINANT 1-LIKE-RELATED"/>
    <property type="match status" value="1"/>
</dbReference>
<dbReference type="AlphaFoldDB" id="A0A7C9A0I1"/>
<keyword evidence="1" id="KW-0732">Signal</keyword>